<organism evidence="1 2">
    <name type="scientific">Geodia barretti</name>
    <name type="common">Barrett's horny sponge</name>
    <dbReference type="NCBI Taxonomy" id="519541"/>
    <lineage>
        <taxon>Eukaryota</taxon>
        <taxon>Metazoa</taxon>
        <taxon>Porifera</taxon>
        <taxon>Demospongiae</taxon>
        <taxon>Heteroscleromorpha</taxon>
        <taxon>Tetractinellida</taxon>
        <taxon>Astrophorina</taxon>
        <taxon>Geodiidae</taxon>
        <taxon>Geodia</taxon>
    </lineage>
</organism>
<name>A0AA35T9H6_GEOBA</name>
<evidence type="ECO:0000313" key="1">
    <source>
        <dbReference type="EMBL" id="CAI8043458.1"/>
    </source>
</evidence>
<dbReference type="PANTHER" id="PTHR34033:SF1">
    <property type="entry name" value="AP-5 COMPLEX SUBUNIT BETA-1"/>
    <property type="match status" value="1"/>
</dbReference>
<comment type="caution">
    <text evidence="1">The sequence shown here is derived from an EMBL/GenBank/DDBJ whole genome shotgun (WGS) entry which is preliminary data.</text>
</comment>
<accession>A0AA35T9H6</accession>
<dbReference type="EMBL" id="CASHTH010003326">
    <property type="protein sequence ID" value="CAI8043458.1"/>
    <property type="molecule type" value="Genomic_DNA"/>
</dbReference>
<keyword evidence="2" id="KW-1185">Reference proteome</keyword>
<dbReference type="InterPro" id="IPR038741">
    <property type="entry name" value="AP5B1"/>
</dbReference>
<proteinExistence type="predicted"/>
<evidence type="ECO:0000313" key="2">
    <source>
        <dbReference type="Proteomes" id="UP001174909"/>
    </source>
</evidence>
<sequence length="219" mass="24323">MERLLLDIRHSPAAYLSSRGISTQDLVEELIQLLMSPSDKNESAKLAALGAFQEAAPKLLNDAIRLESTVTSLKTIFYQSRTSASSLVLSQILCTMTSILIEMEAVVEGDYLLSELVQILSEVVEKVETEGYHHLVRATACDCLREIELAFPVRVNHSVILDLVFSEYPRSCSVFSEYPIPCSVFLGYTELQARPFLRSESGRKFPHLPTLPAVAVYGP</sequence>
<gene>
    <name evidence="1" type="ORF">GBAR_LOCUS24093</name>
</gene>
<dbReference type="GO" id="GO:0005765">
    <property type="term" value="C:lysosomal membrane"/>
    <property type="evidence" value="ECO:0007669"/>
    <property type="project" value="TreeGrafter"/>
</dbReference>
<reference evidence="1" key="1">
    <citation type="submission" date="2023-03" db="EMBL/GenBank/DDBJ databases">
        <authorList>
            <person name="Steffen K."/>
            <person name="Cardenas P."/>
        </authorList>
    </citation>
    <scope>NUCLEOTIDE SEQUENCE</scope>
</reference>
<dbReference type="GO" id="GO:0016197">
    <property type="term" value="P:endosomal transport"/>
    <property type="evidence" value="ECO:0007669"/>
    <property type="project" value="InterPro"/>
</dbReference>
<dbReference type="GO" id="GO:0030119">
    <property type="term" value="C:AP-type membrane coat adaptor complex"/>
    <property type="evidence" value="ECO:0007669"/>
    <property type="project" value="TreeGrafter"/>
</dbReference>
<dbReference type="PANTHER" id="PTHR34033">
    <property type="entry name" value="AP-5 COMPLEX SUBUNIT BETA-1"/>
    <property type="match status" value="1"/>
</dbReference>
<protein>
    <submittedName>
        <fullName evidence="1">Uncharacterized protein</fullName>
    </submittedName>
</protein>
<dbReference type="Proteomes" id="UP001174909">
    <property type="component" value="Unassembled WGS sequence"/>
</dbReference>
<dbReference type="AlphaFoldDB" id="A0AA35T9H6"/>
<dbReference type="InterPro" id="IPR016024">
    <property type="entry name" value="ARM-type_fold"/>
</dbReference>
<dbReference type="SUPFAM" id="SSF48371">
    <property type="entry name" value="ARM repeat"/>
    <property type="match status" value="1"/>
</dbReference>